<dbReference type="FunFam" id="3.30.450.40:FF:000083">
    <property type="entry name" value="Sensor histidine kinase/response regulator, putative (AFU_orthologue AFUA_4G00660)"/>
    <property type="match status" value="1"/>
</dbReference>
<evidence type="ECO:0000256" key="4">
    <source>
        <dbReference type="ARBA" id="ARBA00022679"/>
    </source>
</evidence>
<feature type="compositionally biased region" description="Low complexity" evidence="7">
    <location>
        <begin position="495"/>
        <end position="504"/>
    </location>
</feature>
<comment type="catalytic activity">
    <reaction evidence="1">
        <text>ATP + protein L-histidine = ADP + protein N-phospho-L-histidine.</text>
        <dbReference type="EC" id="2.7.13.3"/>
    </reaction>
</comment>
<name>A0AAE1C338_9PEZI</name>
<reference evidence="10" key="1">
    <citation type="submission" date="2023-07" db="EMBL/GenBank/DDBJ databases">
        <title>Black Yeasts Isolated from many extreme environments.</title>
        <authorList>
            <person name="Coleine C."/>
            <person name="Stajich J.E."/>
            <person name="Selbmann L."/>
        </authorList>
    </citation>
    <scope>NUCLEOTIDE SEQUENCE</scope>
    <source>
        <strain evidence="10">CCFEE 5485</strain>
    </source>
</reference>
<dbReference type="InterPro" id="IPR003661">
    <property type="entry name" value="HisK_dim/P_dom"/>
</dbReference>
<feature type="compositionally biased region" description="Polar residues" evidence="7">
    <location>
        <begin position="403"/>
        <end position="415"/>
    </location>
</feature>
<feature type="region of interest" description="Disordered" evidence="7">
    <location>
        <begin position="267"/>
        <end position="352"/>
    </location>
</feature>
<evidence type="ECO:0000256" key="5">
    <source>
        <dbReference type="ARBA" id="ARBA00022777"/>
    </source>
</evidence>
<dbReference type="EC" id="2.7.13.3" evidence="2"/>
<keyword evidence="4" id="KW-0808">Transferase</keyword>
<feature type="domain" description="Response regulatory" evidence="9">
    <location>
        <begin position="1167"/>
        <end position="1313"/>
    </location>
</feature>
<dbReference type="PANTHER" id="PTHR43047">
    <property type="entry name" value="TWO-COMPONENT HISTIDINE PROTEIN KINASE"/>
    <property type="match status" value="1"/>
</dbReference>
<evidence type="ECO:0000259" key="9">
    <source>
        <dbReference type="PROSITE" id="PS50110"/>
    </source>
</evidence>
<feature type="compositionally biased region" description="Basic and acidic residues" evidence="7">
    <location>
        <begin position="267"/>
        <end position="281"/>
    </location>
</feature>
<evidence type="ECO:0000256" key="1">
    <source>
        <dbReference type="ARBA" id="ARBA00000085"/>
    </source>
</evidence>
<feature type="modified residue" description="4-aspartylphosphate" evidence="6">
    <location>
        <position position="1243"/>
    </location>
</feature>
<dbReference type="SMART" id="SM00388">
    <property type="entry name" value="HisKA"/>
    <property type="match status" value="1"/>
</dbReference>
<dbReference type="GO" id="GO:0009927">
    <property type="term" value="F:histidine phosphotransfer kinase activity"/>
    <property type="evidence" value="ECO:0007669"/>
    <property type="project" value="TreeGrafter"/>
</dbReference>
<evidence type="ECO:0000256" key="3">
    <source>
        <dbReference type="ARBA" id="ARBA00022553"/>
    </source>
</evidence>
<dbReference type="SMART" id="SM00387">
    <property type="entry name" value="HATPase_c"/>
    <property type="match status" value="1"/>
</dbReference>
<dbReference type="InterPro" id="IPR003594">
    <property type="entry name" value="HATPase_dom"/>
</dbReference>
<dbReference type="PROSITE" id="PS50110">
    <property type="entry name" value="RESPONSE_REGULATORY"/>
    <property type="match status" value="1"/>
</dbReference>
<evidence type="ECO:0000313" key="11">
    <source>
        <dbReference type="Proteomes" id="UP001274830"/>
    </source>
</evidence>
<keyword evidence="5" id="KW-0418">Kinase</keyword>
<dbReference type="CDD" id="cd17546">
    <property type="entry name" value="REC_hyHK_CKI1_RcsC-like"/>
    <property type="match status" value="1"/>
</dbReference>
<dbReference type="SUPFAM" id="SSF47384">
    <property type="entry name" value="Homodimeric domain of signal transducing histidine kinase"/>
    <property type="match status" value="1"/>
</dbReference>
<dbReference type="GO" id="GO:0005886">
    <property type="term" value="C:plasma membrane"/>
    <property type="evidence" value="ECO:0007669"/>
    <property type="project" value="TreeGrafter"/>
</dbReference>
<feature type="region of interest" description="Disordered" evidence="7">
    <location>
        <begin position="403"/>
        <end position="434"/>
    </location>
</feature>
<dbReference type="Proteomes" id="UP001274830">
    <property type="component" value="Unassembled WGS sequence"/>
</dbReference>
<protein>
    <recommendedName>
        <fullName evidence="2">histidine kinase</fullName>
        <ecNumber evidence="2">2.7.13.3</ecNumber>
    </recommendedName>
</protein>
<dbReference type="SUPFAM" id="SSF52172">
    <property type="entry name" value="CheY-like"/>
    <property type="match status" value="1"/>
</dbReference>
<keyword evidence="11" id="KW-1185">Reference proteome</keyword>
<dbReference type="Pfam" id="PF00072">
    <property type="entry name" value="Response_reg"/>
    <property type="match status" value="1"/>
</dbReference>
<dbReference type="SUPFAM" id="SSF55781">
    <property type="entry name" value="GAF domain-like"/>
    <property type="match status" value="1"/>
</dbReference>
<evidence type="ECO:0000313" key="10">
    <source>
        <dbReference type="EMBL" id="KAK3676317.1"/>
    </source>
</evidence>
<dbReference type="Pfam" id="PF00512">
    <property type="entry name" value="HisKA"/>
    <property type="match status" value="1"/>
</dbReference>
<feature type="region of interest" description="Disordered" evidence="7">
    <location>
        <begin position="679"/>
        <end position="698"/>
    </location>
</feature>
<dbReference type="InterPro" id="IPR036097">
    <property type="entry name" value="HisK_dim/P_sf"/>
</dbReference>
<feature type="domain" description="Histidine kinase" evidence="8">
    <location>
        <begin position="615"/>
        <end position="879"/>
    </location>
</feature>
<dbReference type="EMBL" id="JAUTXT010000010">
    <property type="protein sequence ID" value="KAK3676317.1"/>
    <property type="molecule type" value="Genomic_DNA"/>
</dbReference>
<feature type="compositionally biased region" description="Basic and acidic residues" evidence="7">
    <location>
        <begin position="419"/>
        <end position="434"/>
    </location>
</feature>
<feature type="region of interest" description="Disordered" evidence="7">
    <location>
        <begin position="481"/>
        <end position="536"/>
    </location>
</feature>
<dbReference type="PANTHER" id="PTHR43047:SF72">
    <property type="entry name" value="OSMOSENSING HISTIDINE PROTEIN KINASE SLN1"/>
    <property type="match status" value="1"/>
</dbReference>
<dbReference type="PRINTS" id="PR00344">
    <property type="entry name" value="BCTRLSENSOR"/>
</dbReference>
<feature type="region of interest" description="Disordered" evidence="7">
    <location>
        <begin position="1029"/>
        <end position="1068"/>
    </location>
</feature>
<dbReference type="Gene3D" id="3.40.50.2300">
    <property type="match status" value="1"/>
</dbReference>
<dbReference type="Gene3D" id="1.10.287.130">
    <property type="match status" value="1"/>
</dbReference>
<accession>A0AAE1C338</accession>
<evidence type="ECO:0000256" key="2">
    <source>
        <dbReference type="ARBA" id="ARBA00012438"/>
    </source>
</evidence>
<evidence type="ECO:0000259" key="8">
    <source>
        <dbReference type="PROSITE" id="PS50109"/>
    </source>
</evidence>
<keyword evidence="3 6" id="KW-0597">Phosphoprotein</keyword>
<dbReference type="InterPro" id="IPR036890">
    <property type="entry name" value="HATPase_C_sf"/>
</dbReference>
<dbReference type="Gene3D" id="3.30.565.10">
    <property type="entry name" value="Histidine kinase-like ATPase, C-terminal domain"/>
    <property type="match status" value="1"/>
</dbReference>
<dbReference type="SMART" id="SM00448">
    <property type="entry name" value="REC"/>
    <property type="match status" value="1"/>
</dbReference>
<dbReference type="InterPro" id="IPR011006">
    <property type="entry name" value="CheY-like_superfamily"/>
</dbReference>
<feature type="region of interest" description="Disordered" evidence="7">
    <location>
        <begin position="1099"/>
        <end position="1167"/>
    </location>
</feature>
<dbReference type="CDD" id="cd00082">
    <property type="entry name" value="HisKA"/>
    <property type="match status" value="1"/>
</dbReference>
<evidence type="ECO:0000256" key="6">
    <source>
        <dbReference type="PROSITE-ProRule" id="PRU00169"/>
    </source>
</evidence>
<sequence>MAHSSFVGRTHPPRKVTLYESRREREFYRYYEPIRALTGSGPQLCDLHDEAAFKAHKPYSSPDPALTAFCQLGALRLGARRAMLFFFDSSYAYVLAEATRTLSLQDDSVHEIEDNLWLGHSIIPRGYTICEETVCRLPEEDAEDFDPDRSLIHVINDLDQDSQFCGRPYVKDGPKAKFYAGVPITSPRGINIGAYCLLDDRTRDGLDEKGIAFMHDMAKTVMTHLEMVRAKSEHERGTTMVSGLGAFIEGASSLKLWERDTGRRDYRRVGGAEDTPERKASPDAAQSEAEAPDVKSSHLKSGMKFNASKIKPQSGFTANKASGVPEALAPPRAGPHSAPKVSKNSRTATEDFRDQDVATNIRTTFQRAADLIRQSVDVDGAVFLDASMSTYCGLIDTESGSEQSSEAMCSATDATLSEVENRKRSDSRGLDKPCRVMASSHTVNDNFNNDGELHLDIQAANVTERFLRSLLRRNPRGKIWNFNETGDASSDDSSSEGGTPSSETAPPIPTALDDDPSEQSSTNRRGQKRRNRIDDGREIQRLFPGVRSVALVGMWDGNRGRWFSACAIWTYSPLRLFSRESEVNYMAAFCDIVMADAHRLEAQNSNTAKSDFISSISHELRSPLHGILGSVECLQDQPSADSFSTELVSQIEICGRTLLDIVNHLLDFSKINHHVKGSKALEDQRQGMPSRPPRMPMGDTKRAQLGNMMNMEADCSLDDVTEEVVETAVYSYACSREKRFILDRKVTVALDIERSPHINWRCKVALGGWKRVCINLVSNSLKYTSEGFVSISLKTEPVPGRKKKFNAVFQVTDSGRGMTRDFLENHLFNPFSQEDSLVEGTGLGLSLVAKIVKAMDGTVEVQSEKEKGSTITVTVPIDSYKVSREEKAAQSHLTKSSYAGKSATILNFGGLPSGTSGGKLVVGKGMLRKSIESHCRHLDLEVSADDHEVTTQADIAFIAEEDLARFAHEMQLVAGKSLLDKPLVVVCTSAVSLRQLRVTHAANGFITKQVKYVAQPCGTEQLRKVVESCLSGPQTSSETSSTEEDRQSTGSSSDSSSRTDLSEESGLASGHPLALLQRTQIPLHLNGAEIDSILYSPPPTYSPKALEEQQKRSPLPTPGGQNLAPAEDYLSSRSRSAGNAVASPPATSPKQPAVRNEAPSERPTGMSLLLVDDNPINLQLLVNYARKQGHRKQIATDGMQAVERYKATCLGTESIAVADNVSIKHGDVNSASPLDKPQVILMDINMPKMNGFEATREIRAFEQQHDLQPAHIIALTGLGSASAQHEAFSSGVDLFLTKPVRLKELTKVLSEIRSSQDDTGSSES</sequence>
<organism evidence="10 11">
    <name type="scientific">Recurvomyces mirabilis</name>
    <dbReference type="NCBI Taxonomy" id="574656"/>
    <lineage>
        <taxon>Eukaryota</taxon>
        <taxon>Fungi</taxon>
        <taxon>Dikarya</taxon>
        <taxon>Ascomycota</taxon>
        <taxon>Pezizomycotina</taxon>
        <taxon>Dothideomycetes</taxon>
        <taxon>Dothideomycetidae</taxon>
        <taxon>Mycosphaerellales</taxon>
        <taxon>Teratosphaeriaceae</taxon>
        <taxon>Recurvomyces</taxon>
    </lineage>
</organism>
<dbReference type="SUPFAM" id="SSF55874">
    <property type="entry name" value="ATPase domain of HSP90 chaperone/DNA topoisomerase II/histidine kinase"/>
    <property type="match status" value="1"/>
</dbReference>
<evidence type="ECO:0000256" key="7">
    <source>
        <dbReference type="SAM" id="MobiDB-lite"/>
    </source>
</evidence>
<dbReference type="Pfam" id="PF02518">
    <property type="entry name" value="HATPase_c"/>
    <property type="match status" value="1"/>
</dbReference>
<dbReference type="InterPro" id="IPR005467">
    <property type="entry name" value="His_kinase_dom"/>
</dbReference>
<dbReference type="PROSITE" id="PS50109">
    <property type="entry name" value="HIS_KIN"/>
    <property type="match status" value="1"/>
</dbReference>
<dbReference type="GO" id="GO:0000155">
    <property type="term" value="F:phosphorelay sensor kinase activity"/>
    <property type="evidence" value="ECO:0007669"/>
    <property type="project" value="InterPro"/>
</dbReference>
<comment type="caution">
    <text evidence="10">The sequence shown here is derived from an EMBL/GenBank/DDBJ whole genome shotgun (WGS) entry which is preliminary data.</text>
</comment>
<dbReference type="InterPro" id="IPR001789">
    <property type="entry name" value="Sig_transdc_resp-reg_receiver"/>
</dbReference>
<proteinExistence type="predicted"/>
<feature type="compositionally biased region" description="Low complexity" evidence="7">
    <location>
        <begin position="1048"/>
        <end position="1059"/>
    </location>
</feature>
<gene>
    <name evidence="10" type="ORF">LTR78_003591</name>
</gene>
<dbReference type="InterPro" id="IPR004358">
    <property type="entry name" value="Sig_transdc_His_kin-like_C"/>
</dbReference>